<dbReference type="Proteomes" id="UP000030134">
    <property type="component" value="Unassembled WGS sequence"/>
</dbReference>
<evidence type="ECO:0000313" key="4">
    <source>
        <dbReference type="Proteomes" id="UP000030134"/>
    </source>
</evidence>
<name>A0A0A2G2S1_9PORP</name>
<keyword evidence="1" id="KW-0812">Transmembrane</keyword>
<dbReference type="STRING" id="266762.HQ36_06800"/>
<dbReference type="GO" id="GO:0006465">
    <property type="term" value="P:signal peptide processing"/>
    <property type="evidence" value="ECO:0007669"/>
    <property type="project" value="InterPro"/>
</dbReference>
<keyword evidence="1" id="KW-1133">Transmembrane helix</keyword>
<protein>
    <recommendedName>
        <fullName evidence="2">Peptidase S26 domain-containing protein</fullName>
    </recommendedName>
</protein>
<evidence type="ECO:0000259" key="2">
    <source>
        <dbReference type="Pfam" id="PF10502"/>
    </source>
</evidence>
<dbReference type="InterPro" id="IPR019533">
    <property type="entry name" value="Peptidase_S26"/>
</dbReference>
<sequence length="156" mass="18012">MIGNSSSRNTKLRLIAVPLLLCIVVVLLRLFVLFVYQMPQRELSESWWQRVSFMQKVGTPQRGARALVDISSSTASFSIPCYIVGVPKDTIRVHQGRLYVNRRALPSFRVDTTLSLYYTLRDKEYCSVTYLTEPNDNLHLMFSIQRRQIIGFSNPH</sequence>
<reference evidence="3 4" key="1">
    <citation type="submission" date="2014-08" db="EMBL/GenBank/DDBJ databases">
        <title>Porphyromonas gingivicanis strain:COT-022_OH1391 Genome sequencing.</title>
        <authorList>
            <person name="Wallis C."/>
            <person name="Deusch O."/>
            <person name="O'Flynn C."/>
            <person name="Davis I."/>
            <person name="Jospin G."/>
            <person name="Darling A.E."/>
            <person name="Coil D.A."/>
            <person name="Alexiev A."/>
            <person name="Horsfall A."/>
            <person name="Kirkwood N."/>
            <person name="Harris S."/>
            <person name="Eisen J.A."/>
        </authorList>
    </citation>
    <scope>NUCLEOTIDE SEQUENCE [LARGE SCALE GENOMIC DNA]</scope>
    <source>
        <strain evidence="4">COT-022 OH1391</strain>
    </source>
</reference>
<organism evidence="3 4">
    <name type="scientific">Porphyromonas gingivicanis</name>
    <dbReference type="NCBI Taxonomy" id="266762"/>
    <lineage>
        <taxon>Bacteria</taxon>
        <taxon>Pseudomonadati</taxon>
        <taxon>Bacteroidota</taxon>
        <taxon>Bacteroidia</taxon>
        <taxon>Bacteroidales</taxon>
        <taxon>Porphyromonadaceae</taxon>
        <taxon>Porphyromonas</taxon>
    </lineage>
</organism>
<feature type="transmembrane region" description="Helical" evidence="1">
    <location>
        <begin position="12"/>
        <end position="36"/>
    </location>
</feature>
<dbReference type="RefSeq" id="WP_036884609.1">
    <property type="nucleotide sequence ID" value="NZ_JQZW01000012.1"/>
</dbReference>
<gene>
    <name evidence="3" type="ORF">HQ36_06800</name>
</gene>
<evidence type="ECO:0000313" key="3">
    <source>
        <dbReference type="EMBL" id="KGN97583.1"/>
    </source>
</evidence>
<proteinExistence type="predicted"/>
<dbReference type="OrthoDB" id="1012834at2"/>
<feature type="domain" description="Peptidase S26" evidence="2">
    <location>
        <begin position="14"/>
        <end position="107"/>
    </location>
</feature>
<evidence type="ECO:0000256" key="1">
    <source>
        <dbReference type="SAM" id="Phobius"/>
    </source>
</evidence>
<comment type="caution">
    <text evidence="3">The sequence shown here is derived from an EMBL/GenBank/DDBJ whole genome shotgun (WGS) entry which is preliminary data.</text>
</comment>
<dbReference type="GO" id="GO:0004252">
    <property type="term" value="F:serine-type endopeptidase activity"/>
    <property type="evidence" value="ECO:0007669"/>
    <property type="project" value="InterPro"/>
</dbReference>
<dbReference type="EMBL" id="JQZW01000012">
    <property type="protein sequence ID" value="KGN97583.1"/>
    <property type="molecule type" value="Genomic_DNA"/>
</dbReference>
<accession>A0A0A2G2S1</accession>
<dbReference type="AlphaFoldDB" id="A0A0A2G2S1"/>
<keyword evidence="1" id="KW-0472">Membrane</keyword>
<dbReference type="Pfam" id="PF10502">
    <property type="entry name" value="Peptidase_S26"/>
    <property type="match status" value="1"/>
</dbReference>
<keyword evidence="4" id="KW-1185">Reference proteome</keyword>